<dbReference type="AlphaFoldDB" id="A0A420XRR2"/>
<reference evidence="2 3" key="1">
    <citation type="submission" date="2018-10" db="EMBL/GenBank/DDBJ databases">
        <title>Genomic Encyclopedia of Archaeal and Bacterial Type Strains, Phase II (KMG-II): from individual species to whole genera.</title>
        <authorList>
            <person name="Goeker M."/>
        </authorList>
    </citation>
    <scope>NUCLEOTIDE SEQUENCE [LARGE SCALE GENOMIC DNA]</scope>
    <source>
        <strain evidence="2 3">RP-AC37</strain>
    </source>
</reference>
<dbReference type="OrthoDB" id="101887at2"/>
<dbReference type="GO" id="GO:0016740">
    <property type="term" value="F:transferase activity"/>
    <property type="evidence" value="ECO:0007669"/>
    <property type="project" value="UniProtKB-KW"/>
</dbReference>
<keyword evidence="2" id="KW-0808">Transferase</keyword>
<dbReference type="Gene3D" id="3.90.1200.10">
    <property type="match status" value="1"/>
</dbReference>
<proteinExistence type="predicted"/>
<evidence type="ECO:0000259" key="1">
    <source>
        <dbReference type="Pfam" id="PF01636"/>
    </source>
</evidence>
<organism evidence="2 3">
    <name type="scientific">Motilibacter peucedani</name>
    <dbReference type="NCBI Taxonomy" id="598650"/>
    <lineage>
        <taxon>Bacteria</taxon>
        <taxon>Bacillati</taxon>
        <taxon>Actinomycetota</taxon>
        <taxon>Actinomycetes</taxon>
        <taxon>Motilibacterales</taxon>
        <taxon>Motilibacteraceae</taxon>
        <taxon>Motilibacter</taxon>
    </lineage>
</organism>
<dbReference type="SUPFAM" id="SSF56112">
    <property type="entry name" value="Protein kinase-like (PK-like)"/>
    <property type="match status" value="1"/>
</dbReference>
<evidence type="ECO:0000313" key="3">
    <source>
        <dbReference type="Proteomes" id="UP000281955"/>
    </source>
</evidence>
<feature type="domain" description="Aminoglycoside phosphotransferase" evidence="1">
    <location>
        <begin position="157"/>
        <end position="358"/>
    </location>
</feature>
<comment type="caution">
    <text evidence="2">The sequence shown here is derived from an EMBL/GenBank/DDBJ whole genome shotgun (WGS) entry which is preliminary data.</text>
</comment>
<gene>
    <name evidence="2" type="ORF">CLV35_1231</name>
</gene>
<dbReference type="EMBL" id="RBWV01000010">
    <property type="protein sequence ID" value="RKS77542.1"/>
    <property type="molecule type" value="Genomic_DNA"/>
</dbReference>
<dbReference type="InParanoid" id="A0A420XRR2"/>
<dbReference type="Pfam" id="PF01636">
    <property type="entry name" value="APH"/>
    <property type="match status" value="1"/>
</dbReference>
<name>A0A420XRR2_9ACTN</name>
<dbReference type="Proteomes" id="UP000281955">
    <property type="component" value="Unassembled WGS sequence"/>
</dbReference>
<dbReference type="InterPro" id="IPR002575">
    <property type="entry name" value="Aminoglycoside_PTrfase"/>
</dbReference>
<protein>
    <submittedName>
        <fullName evidence="2">Phosphotransferase family enzyme</fullName>
    </submittedName>
</protein>
<keyword evidence="3" id="KW-1185">Reference proteome</keyword>
<dbReference type="InterPro" id="IPR011009">
    <property type="entry name" value="Kinase-like_dom_sf"/>
</dbReference>
<accession>A0A420XRR2</accession>
<sequence>MLVRMDADDFPPPRTVTLVLCDGAGRVLGSLPEFDVDLPWWMEVGPVVEQARSRHGLEVTVLRLLRAGTTGLRAGGPVTYLVEAADGVRAAAVCEPWSGTLDDSPARLPHARPGGPAADLRWADEVLAARGTRRTGPGQQVRTWNLSSLWRLPLADGTAWLKVVPPFLAHEGALLRWLERHGDHRIPLVLGADGARTLLADVPGDDQYAAVPPLLTDMLDLLVPVQAMAAAHVPDLLGLGLPDWRADALVPLVEDVVRRRRVELEDVAQRLDALVSGLPQRLAEVASCGIPDTLVHGDFHPGNVRGVPGRLVLLDWGDSGVGCPLLDRVAFLSRIPPHHRDLVRSRWDALWAEAVPGSDPTRAAELLEPVTALRQAVVYQRFLDGIEPSEHVYHEQDPAEWLRRAVG</sequence>
<evidence type="ECO:0000313" key="2">
    <source>
        <dbReference type="EMBL" id="RKS77542.1"/>
    </source>
</evidence>